<dbReference type="AlphaFoldDB" id="A0A433ZTY8"/>
<evidence type="ECO:0000313" key="2">
    <source>
        <dbReference type="Proteomes" id="UP000286908"/>
    </source>
</evidence>
<dbReference type="GO" id="GO:0015074">
    <property type="term" value="P:DNA integration"/>
    <property type="evidence" value="ECO:0007669"/>
    <property type="project" value="InterPro"/>
</dbReference>
<dbReference type="GO" id="GO:0006310">
    <property type="term" value="P:DNA recombination"/>
    <property type="evidence" value="ECO:0007669"/>
    <property type="project" value="InterPro"/>
</dbReference>
<proteinExistence type="predicted"/>
<protein>
    <submittedName>
        <fullName evidence="1">Uncharacterized protein</fullName>
    </submittedName>
</protein>
<gene>
    <name evidence="1" type="ORF">CKG00_03400</name>
</gene>
<sequence>MSALSTDLALIRRGDFQGSQSERLLVYILLIAAKTGRNPTPLFELRRDALQPHPLKPDTHALLITYKRRGNNIAVQSLRRTREIESAVSVRTDIATLFQEVLRFTSPLVNQVPAELKDCLWLFERDKRGKYGGGITCLNCSNVHYVTGRFVVKHNLRGDDIDPASGEEKPLQLTFMRLRKTFASRLWHLTGGDVVRTANALGNQPQVTDAHYLAVTQRWFDVIVLSANALKPNFAEKRMIRPPSASWRKRCKYRLKR</sequence>
<name>A0A433ZTY8_MORMO</name>
<dbReference type="GO" id="GO:0003677">
    <property type="term" value="F:DNA binding"/>
    <property type="evidence" value="ECO:0007669"/>
    <property type="project" value="InterPro"/>
</dbReference>
<dbReference type="Gene3D" id="1.10.443.10">
    <property type="entry name" value="Intergrase catalytic core"/>
    <property type="match status" value="1"/>
</dbReference>
<organism evidence="1 2">
    <name type="scientific">Morganella morganii</name>
    <name type="common">Proteus morganii</name>
    <dbReference type="NCBI Taxonomy" id="582"/>
    <lineage>
        <taxon>Bacteria</taxon>
        <taxon>Pseudomonadati</taxon>
        <taxon>Pseudomonadota</taxon>
        <taxon>Gammaproteobacteria</taxon>
        <taxon>Enterobacterales</taxon>
        <taxon>Morganellaceae</taxon>
        <taxon>Morganella</taxon>
    </lineage>
</organism>
<dbReference type="InterPro" id="IPR013762">
    <property type="entry name" value="Integrase-like_cat_sf"/>
</dbReference>
<dbReference type="Proteomes" id="UP000286908">
    <property type="component" value="Unassembled WGS sequence"/>
</dbReference>
<accession>A0A433ZTY8</accession>
<comment type="caution">
    <text evidence="1">The sequence shown here is derived from an EMBL/GenBank/DDBJ whole genome shotgun (WGS) entry which is preliminary data.</text>
</comment>
<dbReference type="EMBL" id="NRQY01000001">
    <property type="protein sequence ID" value="RUT65559.1"/>
    <property type="molecule type" value="Genomic_DNA"/>
</dbReference>
<evidence type="ECO:0000313" key="1">
    <source>
        <dbReference type="EMBL" id="RUT65559.1"/>
    </source>
</evidence>
<reference evidence="1 2" key="1">
    <citation type="submission" date="2017-08" db="EMBL/GenBank/DDBJ databases">
        <title>Draft genome sequence of pheromone producing symbiont Morganella morganii, of the female New Zealand grass grub Costelytra giveni.</title>
        <authorList>
            <person name="Laugraud A."/>
            <person name="Young S.D."/>
            <person name="Hurst M.H."/>
        </authorList>
    </citation>
    <scope>NUCLEOTIDE SEQUENCE [LARGE SCALE GENOMIC DNA]</scope>
    <source>
        <strain evidence="1 2">MMsCG</strain>
    </source>
</reference>